<feature type="transmembrane region" description="Helical" evidence="6">
    <location>
        <begin position="63"/>
        <end position="85"/>
    </location>
</feature>
<keyword evidence="4 6" id="KW-1133">Transmembrane helix</keyword>
<comment type="similarity">
    <text evidence="2">Belongs to the nurim family.</text>
</comment>
<reference evidence="7 8" key="1">
    <citation type="submission" date="2019-10" db="EMBL/GenBank/DDBJ databases">
        <title>Alcanivorax sp.PA15-N-34 draft genome sequence.</title>
        <authorList>
            <person name="Liao X."/>
            <person name="Shao Z."/>
        </authorList>
    </citation>
    <scope>NUCLEOTIDE SEQUENCE [LARGE SCALE GENOMIC DNA]</scope>
    <source>
        <strain evidence="7 8">PA15-N-34</strain>
    </source>
</reference>
<evidence type="ECO:0000256" key="2">
    <source>
        <dbReference type="ARBA" id="ARBA00010631"/>
    </source>
</evidence>
<dbReference type="GO" id="GO:0016020">
    <property type="term" value="C:membrane"/>
    <property type="evidence" value="ECO:0007669"/>
    <property type="project" value="UniProtKB-SubCell"/>
</dbReference>
<evidence type="ECO:0000313" key="7">
    <source>
        <dbReference type="EMBL" id="MQX53303.1"/>
    </source>
</evidence>
<dbReference type="RefSeq" id="WP_153500563.1">
    <property type="nucleotide sequence ID" value="NZ_WIRE01000001.1"/>
</dbReference>
<comment type="subcellular location">
    <subcellularLocation>
        <location evidence="1">Membrane</location>
        <topology evidence="1">Multi-pass membrane protein</topology>
    </subcellularLocation>
</comment>
<keyword evidence="3 6" id="KW-0812">Transmembrane</keyword>
<gene>
    <name evidence="7" type="ORF">GFN93_08580</name>
</gene>
<feature type="transmembrane region" description="Helical" evidence="6">
    <location>
        <begin position="106"/>
        <end position="124"/>
    </location>
</feature>
<dbReference type="InterPro" id="IPR033580">
    <property type="entry name" value="Nurim-like"/>
</dbReference>
<evidence type="ECO:0000256" key="6">
    <source>
        <dbReference type="SAM" id="Phobius"/>
    </source>
</evidence>
<dbReference type="Gene3D" id="1.20.120.1630">
    <property type="match status" value="1"/>
</dbReference>
<keyword evidence="5 6" id="KW-0472">Membrane</keyword>
<evidence type="ECO:0000256" key="3">
    <source>
        <dbReference type="ARBA" id="ARBA00022692"/>
    </source>
</evidence>
<evidence type="ECO:0000256" key="4">
    <source>
        <dbReference type="ARBA" id="ARBA00022989"/>
    </source>
</evidence>
<protein>
    <submittedName>
        <fullName evidence="7">Uncharacterized protein</fullName>
    </submittedName>
</protein>
<evidence type="ECO:0000313" key="8">
    <source>
        <dbReference type="Proteomes" id="UP000469421"/>
    </source>
</evidence>
<evidence type="ECO:0000256" key="5">
    <source>
        <dbReference type="ARBA" id="ARBA00023136"/>
    </source>
</evidence>
<keyword evidence="8" id="KW-1185">Reference proteome</keyword>
<sequence>MEGFVMATSAKQSDINEHHSHAYGLIIYSAFAYVVGVTGLAALVFAMAGLLPLGNVAPVTGSNLVAALLNVLLLGVWGLQHSIMARPAFKSKLNRHFPVALERSNYVLMSGVALLLVVLLWQPLSGIAWHVQGGLAVPFWLMFLAGWSYLLAATFAINHFDLFGLRQAWLAAHGQEYTPVPFKENWMYRYSRHPIMLGVLVGLWFTPMMTASALMLAVGLTVYIAIGVYFEEKDLRQSIGPRYDEYRQRVGTFFTVKKR</sequence>
<comment type="caution">
    <text evidence="7">The sequence shown here is derived from an EMBL/GenBank/DDBJ whole genome shotgun (WGS) entry which is preliminary data.</text>
</comment>
<dbReference type="PANTHER" id="PTHR31040">
    <property type="entry name" value="NURIM"/>
    <property type="match status" value="1"/>
</dbReference>
<feature type="transmembrane region" description="Helical" evidence="6">
    <location>
        <begin position="136"/>
        <end position="157"/>
    </location>
</feature>
<feature type="transmembrane region" description="Helical" evidence="6">
    <location>
        <begin position="25"/>
        <end position="51"/>
    </location>
</feature>
<dbReference type="EMBL" id="WIRE01000001">
    <property type="protein sequence ID" value="MQX53303.1"/>
    <property type="molecule type" value="Genomic_DNA"/>
</dbReference>
<dbReference type="AlphaFoldDB" id="A0A6N7LSK8"/>
<feature type="transmembrane region" description="Helical" evidence="6">
    <location>
        <begin position="195"/>
        <end position="226"/>
    </location>
</feature>
<proteinExistence type="inferred from homology"/>
<organism evidence="7 8">
    <name type="scientific">Alcanivorax sediminis</name>
    <dbReference type="NCBI Taxonomy" id="2663008"/>
    <lineage>
        <taxon>Bacteria</taxon>
        <taxon>Pseudomonadati</taxon>
        <taxon>Pseudomonadota</taxon>
        <taxon>Gammaproteobacteria</taxon>
        <taxon>Oceanospirillales</taxon>
        <taxon>Alcanivoracaceae</taxon>
        <taxon>Alcanivorax</taxon>
    </lineage>
</organism>
<evidence type="ECO:0000256" key="1">
    <source>
        <dbReference type="ARBA" id="ARBA00004141"/>
    </source>
</evidence>
<dbReference type="Proteomes" id="UP000469421">
    <property type="component" value="Unassembled WGS sequence"/>
</dbReference>
<name>A0A6N7LSK8_9GAMM</name>
<dbReference type="PANTHER" id="PTHR31040:SF1">
    <property type="entry name" value="NURIM"/>
    <property type="match status" value="1"/>
</dbReference>
<accession>A0A6N7LSK8</accession>